<feature type="region of interest" description="Disordered" evidence="7">
    <location>
        <begin position="31"/>
        <end position="53"/>
    </location>
</feature>
<dbReference type="PANTHER" id="PTHR34296:SF2">
    <property type="entry name" value="ABC TRANSPORTER GUANOSINE-BINDING PROTEIN NUPN"/>
    <property type="match status" value="1"/>
</dbReference>
<dbReference type="CDD" id="cd06354">
    <property type="entry name" value="PBP1_PrnA-like"/>
    <property type="match status" value="1"/>
</dbReference>
<keyword evidence="10" id="KW-1185">Reference proteome</keyword>
<keyword evidence="3" id="KW-1003">Cell membrane</keyword>
<sequence length="371" mass="39954">MGEDINNMMCYSRRHLLSGFAGVGAVSLAGCSGESSAPTDDEETSTAGSNGDDDTINVGMVYATAGLDDKAFNDMAHRGVQQARLDYDISFDYKEPELEEMSTAQRDFAESTDPNYDLICCIGFDHVEGLEQNADEFPEQRFAIVDTVVEKENVASYIFEDQEGSFQMGYLAAQLTTRDFSAGTSSVDSSEATVGFIGGTEIPPVKKFEAGYAAGVDYHDQSVEVLSEYVGDFGDIAGGKRVANRMYDEGADIIYHAAGGTGIGVFQAAQNRDRFALGVDTDQTRSNPRYSDIILASMTKRVDTAVYRSIESIVNDEYQGGSVLPLGIDEDGVETVYGSEIGGEIPQAVKSNLEETRAEIVDGEIGIPSEP</sequence>
<comment type="subcellular location">
    <subcellularLocation>
        <location evidence="1">Cell membrane</location>
        <topology evidence="1">Lipid-anchor</topology>
    </subcellularLocation>
</comment>
<evidence type="ECO:0000256" key="6">
    <source>
        <dbReference type="ARBA" id="ARBA00023288"/>
    </source>
</evidence>
<evidence type="ECO:0000256" key="1">
    <source>
        <dbReference type="ARBA" id="ARBA00004193"/>
    </source>
</evidence>
<evidence type="ECO:0000256" key="3">
    <source>
        <dbReference type="ARBA" id="ARBA00022475"/>
    </source>
</evidence>
<evidence type="ECO:0000313" key="9">
    <source>
        <dbReference type="EMBL" id="SER24869.1"/>
    </source>
</evidence>
<dbReference type="InterPro" id="IPR028082">
    <property type="entry name" value="Peripla_BP_I"/>
</dbReference>
<accession>A0A1H9MMY1</accession>
<keyword evidence="5" id="KW-0472">Membrane</keyword>
<dbReference type="Pfam" id="PF02608">
    <property type="entry name" value="Bmp"/>
    <property type="match status" value="1"/>
</dbReference>
<evidence type="ECO:0000313" key="10">
    <source>
        <dbReference type="Proteomes" id="UP000199114"/>
    </source>
</evidence>
<dbReference type="InterPro" id="IPR003760">
    <property type="entry name" value="PnrA-like"/>
</dbReference>
<evidence type="ECO:0000256" key="5">
    <source>
        <dbReference type="ARBA" id="ARBA00023136"/>
    </source>
</evidence>
<dbReference type="EMBL" id="FOFD01000004">
    <property type="protein sequence ID" value="SER24869.1"/>
    <property type="molecule type" value="Genomic_DNA"/>
</dbReference>
<organism evidence="9 10">
    <name type="scientific">Natrinema salaciae</name>
    <dbReference type="NCBI Taxonomy" id="1186196"/>
    <lineage>
        <taxon>Archaea</taxon>
        <taxon>Methanobacteriati</taxon>
        <taxon>Methanobacteriota</taxon>
        <taxon>Stenosarchaea group</taxon>
        <taxon>Halobacteria</taxon>
        <taxon>Halobacteriales</taxon>
        <taxon>Natrialbaceae</taxon>
        <taxon>Natrinema</taxon>
    </lineage>
</organism>
<dbReference type="GO" id="GO:0005886">
    <property type="term" value="C:plasma membrane"/>
    <property type="evidence" value="ECO:0007669"/>
    <property type="project" value="UniProtKB-SubCell"/>
</dbReference>
<reference evidence="10" key="1">
    <citation type="submission" date="2016-10" db="EMBL/GenBank/DDBJ databases">
        <authorList>
            <person name="Varghese N."/>
            <person name="Submissions S."/>
        </authorList>
    </citation>
    <scope>NUCLEOTIDE SEQUENCE [LARGE SCALE GENOMIC DNA]</scope>
    <source>
        <strain evidence="10">DSM 25055</strain>
    </source>
</reference>
<evidence type="ECO:0000256" key="7">
    <source>
        <dbReference type="SAM" id="MobiDB-lite"/>
    </source>
</evidence>
<name>A0A1H9MMY1_9EURY</name>
<evidence type="ECO:0000256" key="4">
    <source>
        <dbReference type="ARBA" id="ARBA00022729"/>
    </source>
</evidence>
<keyword evidence="6" id="KW-0449">Lipoprotein</keyword>
<dbReference type="Proteomes" id="UP000199114">
    <property type="component" value="Unassembled WGS sequence"/>
</dbReference>
<evidence type="ECO:0000259" key="8">
    <source>
        <dbReference type="Pfam" id="PF02608"/>
    </source>
</evidence>
<dbReference type="Gene3D" id="3.40.50.2300">
    <property type="match status" value="2"/>
</dbReference>
<dbReference type="SUPFAM" id="SSF53822">
    <property type="entry name" value="Periplasmic binding protein-like I"/>
    <property type="match status" value="1"/>
</dbReference>
<keyword evidence="4" id="KW-0732">Signal</keyword>
<gene>
    <name evidence="9" type="ORF">SAMN04489841_3419</name>
</gene>
<comment type="similarity">
    <text evidence="2">Belongs to the BMP lipoprotein family.</text>
</comment>
<dbReference type="PANTHER" id="PTHR34296">
    <property type="entry name" value="TRANSCRIPTIONAL ACTIVATOR PROTEIN MED"/>
    <property type="match status" value="1"/>
</dbReference>
<proteinExistence type="inferred from homology"/>
<evidence type="ECO:0000256" key="2">
    <source>
        <dbReference type="ARBA" id="ARBA00008610"/>
    </source>
</evidence>
<dbReference type="InterPro" id="IPR050957">
    <property type="entry name" value="BMP_lipoprotein"/>
</dbReference>
<dbReference type="AlphaFoldDB" id="A0A1H9MMY1"/>
<dbReference type="STRING" id="1186196.SAMN04489841_3419"/>
<feature type="domain" description="ABC transporter substrate-binding protein PnrA-like" evidence="8">
    <location>
        <begin position="57"/>
        <end position="356"/>
    </location>
</feature>
<protein>
    <submittedName>
        <fullName evidence="9">Nucleoside-binding protein</fullName>
    </submittedName>
</protein>